<sequence length="421" mass="45319">MFVFLETPFTLAIAGWAADGTDSRAIPMAASLLLLLGASLMLCSGRSLSVYIVGRILLGISGAVLWTVGLALVVGTVSKDEIGKCLGYVFMIINMAVLVAPLLGGVVYAAAGFYAVYSMSFGLVAVDVVLRLALIDKKKKTRKWLSEGQGSPEEGQSKEGETSGTENRTIIDNVYAAAIGPSSAYPSEIEDTTSSNIPQLSLQSPVHRRSTVRFRLPGLLPSPRVLTALLGCLVQSTLFSTFDAVLPLHVHDHFGWTSLEAGLIFLALLIPSFASPSSAGAMAGSDPNGLPVLAFYHASHPWCFFERLHKMASTRLFYSVPSLFSLGLASTSLPYPYLRSATLLKPKKQGAGNIRSSGSLQAGICASEYRICNRKPHWVSLVRLLGNRTRLWKPWLDFGITVRSRCATCGDLDWGNANEDN</sequence>
<keyword evidence="3 7" id="KW-0812">Transmembrane</keyword>
<comment type="caution">
    <text evidence="8">The sequence shown here is derived from an EMBL/GenBank/DDBJ whole genome shotgun (WGS) entry which is preliminary data.</text>
</comment>
<accession>A0A5M9MQN4</accession>
<protein>
    <recommendedName>
        <fullName evidence="10">Major facilitator superfamily (MFS) profile domain-containing protein</fullName>
    </recommendedName>
</protein>
<proteinExistence type="predicted"/>
<dbReference type="RefSeq" id="XP_033428736.1">
    <property type="nucleotide sequence ID" value="XM_033569930.1"/>
</dbReference>
<dbReference type="InterPro" id="IPR036259">
    <property type="entry name" value="MFS_trans_sf"/>
</dbReference>
<keyword evidence="5 7" id="KW-0472">Membrane</keyword>
<dbReference type="PANTHER" id="PTHR23506:SF23">
    <property type="entry name" value="GH10249P"/>
    <property type="match status" value="1"/>
</dbReference>
<dbReference type="VEuPathDB" id="FungiDB:EYZ11_005648"/>
<feature type="transmembrane region" description="Helical" evidence="7">
    <location>
        <begin position="114"/>
        <end position="134"/>
    </location>
</feature>
<feature type="transmembrane region" description="Helical" evidence="7">
    <location>
        <begin position="225"/>
        <end position="242"/>
    </location>
</feature>
<dbReference type="GO" id="GO:0016020">
    <property type="term" value="C:membrane"/>
    <property type="evidence" value="ECO:0007669"/>
    <property type="project" value="UniProtKB-SubCell"/>
</dbReference>
<evidence type="ECO:0008006" key="10">
    <source>
        <dbReference type="Google" id="ProtNLM"/>
    </source>
</evidence>
<evidence type="ECO:0000256" key="3">
    <source>
        <dbReference type="ARBA" id="ARBA00022692"/>
    </source>
</evidence>
<evidence type="ECO:0000256" key="2">
    <source>
        <dbReference type="ARBA" id="ARBA00022448"/>
    </source>
</evidence>
<dbReference type="AlphaFoldDB" id="A0A5M9MQN4"/>
<feature type="transmembrane region" description="Helical" evidence="7">
    <location>
        <begin position="86"/>
        <end position="108"/>
    </location>
</feature>
<dbReference type="OrthoDB" id="5086884at2759"/>
<dbReference type="EMBL" id="QUQM01000003">
    <property type="protein sequence ID" value="KAA8649375.1"/>
    <property type="molecule type" value="Genomic_DNA"/>
</dbReference>
<feature type="region of interest" description="Disordered" evidence="6">
    <location>
        <begin position="145"/>
        <end position="164"/>
    </location>
</feature>
<evidence type="ECO:0000256" key="5">
    <source>
        <dbReference type="ARBA" id="ARBA00023136"/>
    </source>
</evidence>
<dbReference type="InterPro" id="IPR011701">
    <property type="entry name" value="MFS"/>
</dbReference>
<reference evidence="8 9" key="1">
    <citation type="submission" date="2019-08" db="EMBL/GenBank/DDBJ databases">
        <title>The genome sequence of a newly discovered highly antifungal drug resistant Aspergillus species, Aspergillus tanneri NIH 1004.</title>
        <authorList>
            <person name="Mounaud S."/>
            <person name="Singh I."/>
            <person name="Joardar V."/>
            <person name="Pakala S."/>
            <person name="Pakala S."/>
            <person name="Venepally P."/>
            <person name="Chung J.K."/>
            <person name="Losada L."/>
            <person name="Nierman W.C."/>
        </authorList>
    </citation>
    <scope>NUCLEOTIDE SEQUENCE [LARGE SCALE GENOMIC DNA]</scope>
    <source>
        <strain evidence="8 9">NIH1004</strain>
    </source>
</reference>
<evidence type="ECO:0000256" key="6">
    <source>
        <dbReference type="SAM" id="MobiDB-lite"/>
    </source>
</evidence>
<dbReference type="Gene3D" id="1.20.1250.20">
    <property type="entry name" value="MFS general substrate transporter like domains"/>
    <property type="match status" value="1"/>
</dbReference>
<dbReference type="Pfam" id="PF07690">
    <property type="entry name" value="MFS_1"/>
    <property type="match status" value="1"/>
</dbReference>
<evidence type="ECO:0000256" key="1">
    <source>
        <dbReference type="ARBA" id="ARBA00004141"/>
    </source>
</evidence>
<feature type="transmembrane region" description="Helical" evidence="7">
    <location>
        <begin position="316"/>
        <end position="338"/>
    </location>
</feature>
<dbReference type="GO" id="GO:0022857">
    <property type="term" value="F:transmembrane transporter activity"/>
    <property type="evidence" value="ECO:0007669"/>
    <property type="project" value="InterPro"/>
</dbReference>
<evidence type="ECO:0000256" key="4">
    <source>
        <dbReference type="ARBA" id="ARBA00022989"/>
    </source>
</evidence>
<gene>
    <name evidence="8" type="ORF">ATNIH1004_005276</name>
</gene>
<feature type="transmembrane region" description="Helical" evidence="7">
    <location>
        <begin position="48"/>
        <end position="74"/>
    </location>
</feature>
<dbReference type="PANTHER" id="PTHR23506">
    <property type="entry name" value="GH10249P"/>
    <property type="match status" value="1"/>
</dbReference>
<dbReference type="InterPro" id="IPR050930">
    <property type="entry name" value="MFS_Vesicular_Transporter"/>
</dbReference>
<dbReference type="GeneID" id="54327978"/>
<dbReference type="Proteomes" id="UP000324241">
    <property type="component" value="Unassembled WGS sequence"/>
</dbReference>
<evidence type="ECO:0000256" key="7">
    <source>
        <dbReference type="SAM" id="Phobius"/>
    </source>
</evidence>
<organism evidence="8 9">
    <name type="scientific">Aspergillus tanneri</name>
    <dbReference type="NCBI Taxonomy" id="1220188"/>
    <lineage>
        <taxon>Eukaryota</taxon>
        <taxon>Fungi</taxon>
        <taxon>Dikarya</taxon>
        <taxon>Ascomycota</taxon>
        <taxon>Pezizomycotina</taxon>
        <taxon>Eurotiomycetes</taxon>
        <taxon>Eurotiomycetidae</taxon>
        <taxon>Eurotiales</taxon>
        <taxon>Aspergillaceae</taxon>
        <taxon>Aspergillus</taxon>
        <taxon>Aspergillus subgen. Circumdati</taxon>
    </lineage>
</organism>
<keyword evidence="2" id="KW-0813">Transport</keyword>
<name>A0A5M9MQN4_9EURO</name>
<evidence type="ECO:0000313" key="9">
    <source>
        <dbReference type="Proteomes" id="UP000324241"/>
    </source>
</evidence>
<comment type="subcellular location">
    <subcellularLocation>
        <location evidence="1">Membrane</location>
        <topology evidence="1">Multi-pass membrane protein</topology>
    </subcellularLocation>
</comment>
<keyword evidence="4 7" id="KW-1133">Transmembrane helix</keyword>
<evidence type="ECO:0000313" key="8">
    <source>
        <dbReference type="EMBL" id="KAA8649375.1"/>
    </source>
</evidence>
<dbReference type="SUPFAM" id="SSF103473">
    <property type="entry name" value="MFS general substrate transporter"/>
    <property type="match status" value="1"/>
</dbReference>
<feature type="transmembrane region" description="Helical" evidence="7">
    <location>
        <begin position="254"/>
        <end position="274"/>
    </location>
</feature>